<gene>
    <name evidence="1" type="ORF">GLYMA_20G075200</name>
</gene>
<dbReference type="AlphaFoldDB" id="A0A0R0EIN0"/>
<organism evidence="1">
    <name type="scientific">Glycine max</name>
    <name type="common">Soybean</name>
    <name type="synonym">Glycine hispida</name>
    <dbReference type="NCBI Taxonomy" id="3847"/>
    <lineage>
        <taxon>Eukaryota</taxon>
        <taxon>Viridiplantae</taxon>
        <taxon>Streptophyta</taxon>
        <taxon>Embryophyta</taxon>
        <taxon>Tracheophyta</taxon>
        <taxon>Spermatophyta</taxon>
        <taxon>Magnoliopsida</taxon>
        <taxon>eudicotyledons</taxon>
        <taxon>Gunneridae</taxon>
        <taxon>Pentapetalae</taxon>
        <taxon>rosids</taxon>
        <taxon>fabids</taxon>
        <taxon>Fabales</taxon>
        <taxon>Fabaceae</taxon>
        <taxon>Papilionoideae</taxon>
        <taxon>50 kb inversion clade</taxon>
        <taxon>NPAAA clade</taxon>
        <taxon>indigoferoid/millettioid clade</taxon>
        <taxon>Phaseoleae</taxon>
        <taxon>Glycine</taxon>
        <taxon>Glycine subgen. Soja</taxon>
    </lineage>
</organism>
<reference evidence="1" key="3">
    <citation type="submission" date="2018-07" db="EMBL/GenBank/DDBJ databases">
        <title>WGS assembly of Glycine max.</title>
        <authorList>
            <person name="Schmutz J."/>
            <person name="Cannon S."/>
            <person name="Schlueter J."/>
            <person name="Ma J."/>
            <person name="Mitros T."/>
            <person name="Nelson W."/>
            <person name="Hyten D."/>
            <person name="Song Q."/>
            <person name="Thelen J."/>
            <person name="Cheng J."/>
            <person name="Xu D."/>
            <person name="Hellsten U."/>
            <person name="May G."/>
            <person name="Yu Y."/>
            <person name="Sakurai T."/>
            <person name="Umezawa T."/>
            <person name="Bhattacharyya M."/>
            <person name="Sandhu D."/>
            <person name="Valliyodan B."/>
            <person name="Lindquist E."/>
            <person name="Peto M."/>
            <person name="Grant D."/>
            <person name="Shu S."/>
            <person name="Goodstein D."/>
            <person name="Barry K."/>
            <person name="Futrell-Griggs M."/>
            <person name="Abernathy B."/>
            <person name="Du J."/>
            <person name="Tian Z."/>
            <person name="Zhu L."/>
            <person name="Gill N."/>
            <person name="Joshi T."/>
            <person name="Libault M."/>
            <person name="Sethuraman A."/>
            <person name="Zhang X."/>
            <person name="Shinozaki K."/>
            <person name="Nguyen H."/>
            <person name="Wing R."/>
            <person name="Cregan P."/>
            <person name="Specht J."/>
            <person name="Grimwood J."/>
            <person name="Rokhsar D."/>
            <person name="Stacey G."/>
            <person name="Shoemaker R."/>
            <person name="Jackson S."/>
        </authorList>
    </citation>
    <scope>NUCLEOTIDE SEQUENCE</scope>
    <source>
        <tissue evidence="1">Callus</tissue>
    </source>
</reference>
<dbReference type="Proteomes" id="UP000008827">
    <property type="component" value="Chromosome 20"/>
</dbReference>
<proteinExistence type="predicted"/>
<reference evidence="2" key="2">
    <citation type="submission" date="2018-02" db="UniProtKB">
        <authorList>
            <consortium name="EnsemblPlants"/>
        </authorList>
    </citation>
    <scope>IDENTIFICATION</scope>
    <source>
        <strain evidence="2">Williams 82</strain>
    </source>
</reference>
<protein>
    <submittedName>
        <fullName evidence="1 2">Uncharacterized protein</fullName>
    </submittedName>
</protein>
<dbReference type="EMBL" id="CM000853">
    <property type="protein sequence ID" value="KRG90209.1"/>
    <property type="molecule type" value="Genomic_DNA"/>
</dbReference>
<sequence length="76" mass="8455">MASTSSLSECRDTPELPGGSLNLMFLCVSHLYFSGPEARFERLPKLVRATIAIGHVLLEVVNNVKFLHIDWVEGLK</sequence>
<evidence type="ECO:0000313" key="2">
    <source>
        <dbReference type="EnsemblPlants" id="KRG90209"/>
    </source>
</evidence>
<evidence type="ECO:0000313" key="3">
    <source>
        <dbReference type="Proteomes" id="UP000008827"/>
    </source>
</evidence>
<dbReference type="Gramene" id="KRG90209">
    <property type="protein sequence ID" value="KRG90209"/>
    <property type="gene ID" value="GLYMA_20G075200"/>
</dbReference>
<accession>A0A0R0EIN0</accession>
<keyword evidence="3" id="KW-1185">Reference proteome</keyword>
<reference evidence="1 2" key="1">
    <citation type="journal article" date="2010" name="Nature">
        <title>Genome sequence of the palaeopolyploid soybean.</title>
        <authorList>
            <person name="Schmutz J."/>
            <person name="Cannon S.B."/>
            <person name="Schlueter J."/>
            <person name="Ma J."/>
            <person name="Mitros T."/>
            <person name="Nelson W."/>
            <person name="Hyten D.L."/>
            <person name="Song Q."/>
            <person name="Thelen J.J."/>
            <person name="Cheng J."/>
            <person name="Xu D."/>
            <person name="Hellsten U."/>
            <person name="May G.D."/>
            <person name="Yu Y."/>
            <person name="Sakurai T."/>
            <person name="Umezawa T."/>
            <person name="Bhattacharyya M.K."/>
            <person name="Sandhu D."/>
            <person name="Valliyodan B."/>
            <person name="Lindquist E."/>
            <person name="Peto M."/>
            <person name="Grant D."/>
            <person name="Shu S."/>
            <person name="Goodstein D."/>
            <person name="Barry K."/>
            <person name="Futrell-Griggs M."/>
            <person name="Abernathy B."/>
            <person name="Du J."/>
            <person name="Tian Z."/>
            <person name="Zhu L."/>
            <person name="Gill N."/>
            <person name="Joshi T."/>
            <person name="Libault M."/>
            <person name="Sethuraman A."/>
            <person name="Zhang X.-C."/>
            <person name="Shinozaki K."/>
            <person name="Nguyen H.T."/>
            <person name="Wing R.A."/>
            <person name="Cregan P."/>
            <person name="Specht J."/>
            <person name="Grimwood J."/>
            <person name="Rokhsar D."/>
            <person name="Stacey G."/>
            <person name="Shoemaker R.C."/>
            <person name="Jackson S.A."/>
        </authorList>
    </citation>
    <scope>NUCLEOTIDE SEQUENCE [LARGE SCALE GENOMIC DNA]</scope>
    <source>
        <strain evidence="2">cv. Williams 82</strain>
        <tissue evidence="1">Callus</tissue>
    </source>
</reference>
<name>A0A0R0EIN0_SOYBN</name>
<dbReference type="EnsemblPlants" id="KRG90209">
    <property type="protein sequence ID" value="KRG90209"/>
    <property type="gene ID" value="GLYMA_20G075200"/>
</dbReference>
<evidence type="ECO:0000313" key="1">
    <source>
        <dbReference type="EMBL" id="KRG90209.1"/>
    </source>
</evidence>
<dbReference type="InParanoid" id="A0A0R0EIN0"/>